<dbReference type="EMBL" id="LSZQ01000068">
    <property type="protein sequence ID" value="KXU34115.1"/>
    <property type="molecule type" value="Genomic_DNA"/>
</dbReference>
<dbReference type="InterPro" id="IPR021342">
    <property type="entry name" value="DUF2959"/>
</dbReference>
<evidence type="ECO:0000313" key="1">
    <source>
        <dbReference type="EMBL" id="KXU34115.1"/>
    </source>
</evidence>
<dbReference type="AlphaFoldDB" id="A0A139SHR2"/>
<accession>A0A139SHR2</accession>
<dbReference type="Proteomes" id="UP000070058">
    <property type="component" value="Unassembled WGS sequence"/>
</dbReference>
<dbReference type="PROSITE" id="PS51257">
    <property type="entry name" value="PROKAR_LIPOPROTEIN"/>
    <property type="match status" value="1"/>
</dbReference>
<proteinExistence type="predicted"/>
<keyword evidence="2" id="KW-1185">Reference proteome</keyword>
<comment type="caution">
    <text evidence="1">The sequence shown here is derived from an EMBL/GenBank/DDBJ whole genome shotgun (WGS) entry which is preliminary data.</text>
</comment>
<reference evidence="2" key="1">
    <citation type="submission" date="2016-02" db="EMBL/GenBank/DDBJ databases">
        <authorList>
            <person name="Sanders J.G."/>
            <person name="Lin J.Y."/>
            <person name="Wertz J.T."/>
            <person name="Russell J.A."/>
            <person name="Moreau C.S."/>
            <person name="Powell S."/>
        </authorList>
    </citation>
    <scope>NUCLEOTIDE SEQUENCE [LARGE SCALE GENOMIC DNA]</scope>
    <source>
        <strain evidence="2">CAG34</strain>
    </source>
</reference>
<protein>
    <recommendedName>
        <fullName evidence="3">DNA repair protein</fullName>
    </recommendedName>
</protein>
<dbReference type="STRING" id="1548207.AXK11_08700"/>
<gene>
    <name evidence="1" type="ORF">AXK11_08700</name>
</gene>
<dbReference type="Pfam" id="PF11172">
    <property type="entry name" value="DUF2959"/>
    <property type="match status" value="1"/>
</dbReference>
<evidence type="ECO:0008006" key="3">
    <source>
        <dbReference type="Google" id="ProtNLM"/>
    </source>
</evidence>
<dbReference type="RefSeq" id="WP_068631290.1">
    <property type="nucleotide sequence ID" value="NZ_LSZQ01000068.1"/>
</dbReference>
<name>A0A139SHR2_9BACT</name>
<evidence type="ECO:0000313" key="2">
    <source>
        <dbReference type="Proteomes" id="UP000070058"/>
    </source>
</evidence>
<dbReference type="OrthoDB" id="9780401at2"/>
<sequence length="218" mass="24236">MNVAFLRLALVVLFGAALTGCSTAYHRALEQRGMTRRDVLVRRIQHVQSAQEEARHQLASAIASLGSISQVSPGQLREKHAELDAQLKNGRERTRDLARRLPAVDTAAAALFKEWERELALYQNAALRELSERQLATTRARYGTFVASQQAILGKMEPALVHFKDQVLFIKHGLNAQARSELNTTLESLLEELGALVRTIDESTHAADAFIQNLNTLD</sequence>
<organism evidence="1 2">
    <name type="scientific">Cephaloticoccus primus</name>
    <dbReference type="NCBI Taxonomy" id="1548207"/>
    <lineage>
        <taxon>Bacteria</taxon>
        <taxon>Pseudomonadati</taxon>
        <taxon>Verrucomicrobiota</taxon>
        <taxon>Opitutia</taxon>
        <taxon>Opitutales</taxon>
        <taxon>Opitutaceae</taxon>
        <taxon>Cephaloticoccus</taxon>
    </lineage>
</organism>